<dbReference type="Pfam" id="PF02191">
    <property type="entry name" value="OLF"/>
    <property type="match status" value="1"/>
</dbReference>
<accession>A0A7T8KJU0</accession>
<dbReference type="AlphaFoldDB" id="A0A7T8KJU0"/>
<proteinExistence type="predicted"/>
<dbReference type="InterPro" id="IPR003112">
    <property type="entry name" value="Olfac-like_dom"/>
</dbReference>
<keyword evidence="3" id="KW-1185">Reference proteome</keyword>
<gene>
    <name evidence="2" type="ORF">FKW44_002190</name>
</gene>
<evidence type="ECO:0000313" key="3">
    <source>
        <dbReference type="Proteomes" id="UP000595437"/>
    </source>
</evidence>
<protein>
    <recommendedName>
        <fullName evidence="1">Olfactomedin-like domain-containing protein</fullName>
    </recommendedName>
</protein>
<dbReference type="OrthoDB" id="8626508at2759"/>
<organism evidence="2 3">
    <name type="scientific">Caligus rogercresseyi</name>
    <name type="common">Sea louse</name>
    <dbReference type="NCBI Taxonomy" id="217165"/>
    <lineage>
        <taxon>Eukaryota</taxon>
        <taxon>Metazoa</taxon>
        <taxon>Ecdysozoa</taxon>
        <taxon>Arthropoda</taxon>
        <taxon>Crustacea</taxon>
        <taxon>Multicrustacea</taxon>
        <taxon>Hexanauplia</taxon>
        <taxon>Copepoda</taxon>
        <taxon>Siphonostomatoida</taxon>
        <taxon>Caligidae</taxon>
        <taxon>Caligus</taxon>
    </lineage>
</organism>
<sequence>MSGVYVLSWSAMRRLSQNVWPQHPSLRDLPARAFESYTGLHFGDHRKPVFHRYTNDLYGCWMMDAFSRVDTSGKIWATRGGQSQNQTLYEFNNKTSYRSIVPRGTIRCLYHLR</sequence>
<evidence type="ECO:0000313" key="2">
    <source>
        <dbReference type="EMBL" id="QQP57264.1"/>
    </source>
</evidence>
<name>A0A7T8KJU0_CALRO</name>
<reference evidence="3" key="1">
    <citation type="submission" date="2021-01" db="EMBL/GenBank/DDBJ databases">
        <title>Caligus Genome Assembly.</title>
        <authorList>
            <person name="Gallardo-Escarate C."/>
        </authorList>
    </citation>
    <scope>NUCLEOTIDE SEQUENCE [LARGE SCALE GENOMIC DNA]</scope>
</reference>
<dbReference type="Proteomes" id="UP000595437">
    <property type="component" value="Chromosome 2"/>
</dbReference>
<dbReference type="EMBL" id="CP045891">
    <property type="protein sequence ID" value="QQP57264.1"/>
    <property type="molecule type" value="Genomic_DNA"/>
</dbReference>
<evidence type="ECO:0000259" key="1">
    <source>
        <dbReference type="Pfam" id="PF02191"/>
    </source>
</evidence>
<feature type="domain" description="Olfactomedin-like" evidence="1">
    <location>
        <begin position="47"/>
        <end position="100"/>
    </location>
</feature>